<accession>A0ABW6KBD3</accession>
<evidence type="ECO:0000313" key="4">
    <source>
        <dbReference type="EMBL" id="MFE8701534.1"/>
    </source>
</evidence>
<keyword evidence="5" id="KW-1185">Reference proteome</keyword>
<dbReference type="RefSeq" id="WP_389361490.1">
    <property type="nucleotide sequence ID" value="NZ_JBIACK010000005.1"/>
</dbReference>
<comment type="similarity">
    <text evidence="1">Belongs to the class-I fumarase family.</text>
</comment>
<organism evidence="4 5">
    <name type="scientific">Cytobacillus spartinae</name>
    <dbReference type="NCBI Taxonomy" id="3299023"/>
    <lineage>
        <taxon>Bacteria</taxon>
        <taxon>Bacillati</taxon>
        <taxon>Bacillota</taxon>
        <taxon>Bacilli</taxon>
        <taxon>Bacillales</taxon>
        <taxon>Bacillaceae</taxon>
        <taxon>Cytobacillus</taxon>
    </lineage>
</organism>
<gene>
    <name evidence="4" type="ORF">ACFYKX_13095</name>
</gene>
<dbReference type="NCBIfam" id="TIGR00723">
    <property type="entry name" value="ttdB_fumA_fumB"/>
    <property type="match status" value="1"/>
</dbReference>
<dbReference type="Gene3D" id="3.20.130.10">
    <property type="entry name" value="Fe-S hydro-lyase, tartrate dehydratase beta-type, catalytic domain"/>
    <property type="match status" value="1"/>
</dbReference>
<sequence>MSTIKKITTPLTDEVVRDLKAGDQVSISGVIYTARDAAHKLLTESIKAGEELPVDFTNQVVYYAGPTPAKPGKVIGSCGPTTSGRMDAYSPMMMEQGGLKGMIGKGPRSKEVVEAMKANNVVYFAAIGGAAALIADSVKEADVVAFDELGPEAIRRLVVEDYPCIVAIDSEGNNLYELGVQQYRVVD</sequence>
<dbReference type="PANTHER" id="PTHR43351:SF2">
    <property type="entry name" value="L(+)-TARTRATE DEHYDRATASE SUBUNIT BETA-RELATED"/>
    <property type="match status" value="1"/>
</dbReference>
<evidence type="ECO:0000259" key="3">
    <source>
        <dbReference type="Pfam" id="PF05683"/>
    </source>
</evidence>
<keyword evidence="2" id="KW-0456">Lyase</keyword>
<evidence type="ECO:0000256" key="2">
    <source>
        <dbReference type="ARBA" id="ARBA00023239"/>
    </source>
</evidence>
<feature type="domain" description="Fe-S hydro-lyase tartrate dehydratase beta-type catalytic" evidence="3">
    <location>
        <begin position="8"/>
        <end position="177"/>
    </location>
</feature>
<name>A0ABW6KBD3_9BACI</name>
<reference evidence="4 5" key="1">
    <citation type="submission" date="2024-08" db="EMBL/GenBank/DDBJ databases">
        <title>Two novel Cytobacillus novel species.</title>
        <authorList>
            <person name="Liu G."/>
        </authorList>
    </citation>
    <scope>NUCLEOTIDE SEQUENCE [LARGE SCALE GENOMIC DNA]</scope>
    <source>
        <strain evidence="4 5">FJAT-54145</strain>
    </source>
</reference>
<dbReference type="InterPro" id="IPR004647">
    <property type="entry name" value="Fe-S_hydro-lyase_TtdB-typ_cat"/>
</dbReference>
<dbReference type="Proteomes" id="UP001601059">
    <property type="component" value="Unassembled WGS sequence"/>
</dbReference>
<evidence type="ECO:0000313" key="5">
    <source>
        <dbReference type="Proteomes" id="UP001601059"/>
    </source>
</evidence>
<dbReference type="InterPro" id="IPR036660">
    <property type="entry name" value="Fe-S_hydroAse_TtdB_cat_sf"/>
</dbReference>
<dbReference type="SUPFAM" id="SSF117457">
    <property type="entry name" value="FumA C-terminal domain-like"/>
    <property type="match status" value="1"/>
</dbReference>
<proteinExistence type="inferred from homology"/>
<dbReference type="NCBIfam" id="NF005310">
    <property type="entry name" value="PRK06842.1"/>
    <property type="match status" value="1"/>
</dbReference>
<dbReference type="Pfam" id="PF05683">
    <property type="entry name" value="Fumerase_C"/>
    <property type="match status" value="1"/>
</dbReference>
<dbReference type="PANTHER" id="PTHR43351">
    <property type="entry name" value="L(+)-TARTRATE DEHYDRATASE SUBUNIT BETA"/>
    <property type="match status" value="1"/>
</dbReference>
<protein>
    <submittedName>
        <fullName evidence="4">Fe-S-containing hydro-lyase</fullName>
    </submittedName>
</protein>
<evidence type="ECO:0000256" key="1">
    <source>
        <dbReference type="ARBA" id="ARBA00008876"/>
    </source>
</evidence>
<comment type="caution">
    <text evidence="4">The sequence shown here is derived from an EMBL/GenBank/DDBJ whole genome shotgun (WGS) entry which is preliminary data.</text>
</comment>
<dbReference type="EMBL" id="JBIACK010000005">
    <property type="protein sequence ID" value="MFE8701534.1"/>
    <property type="molecule type" value="Genomic_DNA"/>
</dbReference>